<dbReference type="InterPro" id="IPR018357">
    <property type="entry name" value="Hexapep_transf_CS"/>
</dbReference>
<name>A0A2U1APW4_9BACT</name>
<comment type="pathway">
    <text evidence="7">Bacterial outer membrane biogenesis; LPS lipid A biosynthesis.</text>
</comment>
<evidence type="ECO:0000313" key="9">
    <source>
        <dbReference type="EMBL" id="NMD86462.1"/>
    </source>
</evidence>
<reference evidence="9 12" key="2">
    <citation type="submission" date="2020-04" db="EMBL/GenBank/DDBJ databases">
        <authorList>
            <person name="Hitch T.C.A."/>
            <person name="Wylensek D."/>
            <person name="Clavel T."/>
        </authorList>
    </citation>
    <scope>NUCLEOTIDE SEQUENCE [LARGE SCALE GENOMIC DNA]</scope>
    <source>
        <strain evidence="9 12">COR2-253-APC-1A</strain>
    </source>
</reference>
<dbReference type="Proteomes" id="UP000576225">
    <property type="component" value="Unassembled WGS sequence"/>
</dbReference>
<evidence type="ECO:0000259" key="8">
    <source>
        <dbReference type="Pfam" id="PF04613"/>
    </source>
</evidence>
<dbReference type="GO" id="GO:0103118">
    <property type="term" value="F:UDP-3-O-[(3R)-3-hydroxyacyl]-glucosamine N-acyltransferase activity"/>
    <property type="evidence" value="ECO:0007669"/>
    <property type="project" value="UniProtKB-EC"/>
</dbReference>
<evidence type="ECO:0000313" key="10">
    <source>
        <dbReference type="EMBL" id="PVY38469.1"/>
    </source>
</evidence>
<evidence type="ECO:0000256" key="6">
    <source>
        <dbReference type="ARBA" id="ARBA00023315"/>
    </source>
</evidence>
<protein>
    <recommendedName>
        <fullName evidence="7">UDP-3-O-acylglucosamine N-acyltransferase</fullName>
        <ecNumber evidence="7">2.3.1.191</ecNumber>
    </recommendedName>
</protein>
<accession>A0A2U1APW4</accession>
<comment type="catalytic activity">
    <reaction evidence="7">
        <text>a UDP-3-O-[(3R)-3-hydroxyacyl]-alpha-D-glucosamine + a (3R)-hydroxyacyl-[ACP] = a UDP-2-N,3-O-bis[(3R)-3-hydroxyacyl]-alpha-D-glucosamine + holo-[ACP] + H(+)</text>
        <dbReference type="Rhea" id="RHEA:53836"/>
        <dbReference type="Rhea" id="RHEA-COMP:9685"/>
        <dbReference type="Rhea" id="RHEA-COMP:9945"/>
        <dbReference type="ChEBI" id="CHEBI:15378"/>
        <dbReference type="ChEBI" id="CHEBI:64479"/>
        <dbReference type="ChEBI" id="CHEBI:78827"/>
        <dbReference type="ChEBI" id="CHEBI:137740"/>
        <dbReference type="ChEBI" id="CHEBI:137748"/>
        <dbReference type="EC" id="2.3.1.191"/>
    </reaction>
</comment>
<evidence type="ECO:0000313" key="11">
    <source>
        <dbReference type="Proteomes" id="UP000245959"/>
    </source>
</evidence>
<dbReference type="AlphaFoldDB" id="A0A2U1APW4"/>
<keyword evidence="6 7" id="KW-0012">Acyltransferase</keyword>
<keyword evidence="3 7" id="KW-0808">Transferase</keyword>
<comment type="caution">
    <text evidence="10">The sequence shown here is derived from an EMBL/GenBank/DDBJ whole genome shotgun (WGS) entry which is preliminary data.</text>
</comment>
<organism evidence="10 11">
    <name type="scientific">Victivallis vadensis</name>
    <dbReference type="NCBI Taxonomy" id="172901"/>
    <lineage>
        <taxon>Bacteria</taxon>
        <taxon>Pseudomonadati</taxon>
        <taxon>Lentisphaerota</taxon>
        <taxon>Lentisphaeria</taxon>
        <taxon>Victivallales</taxon>
        <taxon>Victivallaceae</taxon>
        <taxon>Victivallis</taxon>
    </lineage>
</organism>
<evidence type="ECO:0000256" key="2">
    <source>
        <dbReference type="ARBA" id="ARBA00022556"/>
    </source>
</evidence>
<evidence type="ECO:0000313" key="12">
    <source>
        <dbReference type="Proteomes" id="UP000576225"/>
    </source>
</evidence>
<dbReference type="PANTHER" id="PTHR43378">
    <property type="entry name" value="UDP-3-O-ACYLGLUCOSAMINE N-ACYLTRANSFERASE"/>
    <property type="match status" value="1"/>
</dbReference>
<dbReference type="NCBIfam" id="TIGR01853">
    <property type="entry name" value="lipid_A_lpxD"/>
    <property type="match status" value="1"/>
</dbReference>
<dbReference type="RefSeq" id="WP_116885084.1">
    <property type="nucleotide sequence ID" value="NZ_CABMMC010000155.1"/>
</dbReference>
<dbReference type="GO" id="GO:0016410">
    <property type="term" value="F:N-acyltransferase activity"/>
    <property type="evidence" value="ECO:0007669"/>
    <property type="project" value="InterPro"/>
</dbReference>
<keyword evidence="11" id="KW-1185">Reference proteome</keyword>
<dbReference type="GeneID" id="78296378"/>
<dbReference type="SUPFAM" id="SSF51161">
    <property type="entry name" value="Trimeric LpxA-like enzymes"/>
    <property type="match status" value="1"/>
</dbReference>
<dbReference type="EMBL" id="JABAEW010000011">
    <property type="protein sequence ID" value="NMD86462.1"/>
    <property type="molecule type" value="Genomic_DNA"/>
</dbReference>
<dbReference type="OrthoDB" id="9784739at2"/>
<evidence type="ECO:0000256" key="3">
    <source>
        <dbReference type="ARBA" id="ARBA00022679"/>
    </source>
</evidence>
<sequence length="350" mass="36501">MKHLSLTAGQIAEMVKGTLKGAADRVITSVSGIKDAKADQLSFVGNKKYQHQLESTEAGVVLVCADLAGESTENRSLIVCENVDHAFATVVGMFAEEPPAWEAGVHPSAVVAADVKFGEGVSVGANAVIEAGAEIGNGVRIGAGCYIGHQVKIGDGTMLYPNVTVMYRCTIGRKCILHPGVVIGGDGFGFIPGKQGLVKVPQTGIVQIDDDVEIGANTTVDRARFGKTWIKSNVKIDNQVMIAHNVVIGESSILVAQCGIAGSAEIGRGVVLAAKAGVNGHITLGDGVQVAGTSGVVKSLPAGAIALGTPAESQREFMARFTLPSRFEKLNTKFKELTREVEELKAALKK</sequence>
<comment type="function">
    <text evidence="7">Catalyzes the N-acylation of UDP-3-O-acylglucosamine using 3-hydroxyacyl-ACP as the acyl donor. Is involved in the biosynthesis of lipid A, a phosphorylated glycolipid that anchors the lipopolysaccharide to the outer membrane of the cell.</text>
</comment>
<gene>
    <name evidence="7 9" type="primary">lpxD</name>
    <name evidence="10" type="ORF">C8D82_12666</name>
    <name evidence="9" type="ORF">HF882_07700</name>
</gene>
<dbReference type="NCBIfam" id="NF002060">
    <property type="entry name" value="PRK00892.1"/>
    <property type="match status" value="1"/>
</dbReference>
<dbReference type="Gene3D" id="3.40.1390.10">
    <property type="entry name" value="MurE/MurF, N-terminal domain"/>
    <property type="match status" value="1"/>
</dbReference>
<dbReference type="HAMAP" id="MF_00523">
    <property type="entry name" value="LpxD"/>
    <property type="match status" value="1"/>
</dbReference>
<dbReference type="Gene3D" id="2.160.10.10">
    <property type="entry name" value="Hexapeptide repeat proteins"/>
    <property type="match status" value="1"/>
</dbReference>
<dbReference type="InterPro" id="IPR011004">
    <property type="entry name" value="Trimer_LpxA-like_sf"/>
</dbReference>
<comment type="similarity">
    <text evidence="7">Belongs to the transferase hexapeptide repeat family. LpxD subfamily.</text>
</comment>
<proteinExistence type="inferred from homology"/>
<keyword evidence="2 7" id="KW-0441">Lipid A biosynthesis</keyword>
<evidence type="ECO:0000256" key="1">
    <source>
        <dbReference type="ARBA" id="ARBA00022516"/>
    </source>
</evidence>
<dbReference type="InterPro" id="IPR001451">
    <property type="entry name" value="Hexapep"/>
</dbReference>
<dbReference type="Pfam" id="PF00132">
    <property type="entry name" value="Hexapep"/>
    <property type="match status" value="3"/>
</dbReference>
<keyword evidence="5 7" id="KW-0443">Lipid metabolism</keyword>
<dbReference type="InterPro" id="IPR007691">
    <property type="entry name" value="LpxD"/>
</dbReference>
<dbReference type="UniPathway" id="UPA00973"/>
<dbReference type="GO" id="GO:0009245">
    <property type="term" value="P:lipid A biosynthetic process"/>
    <property type="evidence" value="ECO:0007669"/>
    <property type="project" value="UniProtKB-UniRule"/>
</dbReference>
<evidence type="ECO:0000256" key="4">
    <source>
        <dbReference type="ARBA" id="ARBA00022737"/>
    </source>
</evidence>
<evidence type="ECO:0000256" key="5">
    <source>
        <dbReference type="ARBA" id="ARBA00023098"/>
    </source>
</evidence>
<dbReference type="CDD" id="cd03352">
    <property type="entry name" value="LbH_LpxD"/>
    <property type="match status" value="1"/>
</dbReference>
<dbReference type="PROSITE" id="PS00101">
    <property type="entry name" value="HEXAPEP_TRANSFERASES"/>
    <property type="match status" value="1"/>
</dbReference>
<keyword evidence="4 7" id="KW-0677">Repeat</keyword>
<dbReference type="InterPro" id="IPR020573">
    <property type="entry name" value="UDP_GlcNAc_AcTrfase_non-rep"/>
</dbReference>
<dbReference type="EC" id="2.3.1.191" evidence="7"/>
<comment type="subunit">
    <text evidence="7">Homotrimer.</text>
</comment>
<dbReference type="GO" id="GO:0016020">
    <property type="term" value="C:membrane"/>
    <property type="evidence" value="ECO:0007669"/>
    <property type="project" value="GOC"/>
</dbReference>
<feature type="domain" description="UDP-3-O-[3-hydroxymyristoyl] glucosamine N-acyltransferase non-repeat region" evidence="8">
    <location>
        <begin position="24"/>
        <end position="91"/>
    </location>
</feature>
<evidence type="ECO:0000256" key="7">
    <source>
        <dbReference type="HAMAP-Rule" id="MF_00523"/>
    </source>
</evidence>
<reference evidence="10 11" key="1">
    <citation type="submission" date="2018-04" db="EMBL/GenBank/DDBJ databases">
        <title>Genomic Encyclopedia of Type Strains, Phase IV (KMG-IV): sequencing the most valuable type-strain genomes for metagenomic binning, comparative biology and taxonomic classification.</title>
        <authorList>
            <person name="Goeker M."/>
        </authorList>
    </citation>
    <scope>NUCLEOTIDE SEQUENCE [LARGE SCALE GENOMIC DNA]</scope>
    <source>
        <strain evidence="10 11">DSM 14823</strain>
    </source>
</reference>
<keyword evidence="1 7" id="KW-0444">Lipid biosynthesis</keyword>
<dbReference type="PANTHER" id="PTHR43378:SF2">
    <property type="entry name" value="UDP-3-O-ACYLGLUCOSAMINE N-ACYLTRANSFERASE 1, MITOCHONDRIAL-RELATED"/>
    <property type="match status" value="1"/>
</dbReference>
<dbReference type="Pfam" id="PF04613">
    <property type="entry name" value="LpxD"/>
    <property type="match status" value="1"/>
</dbReference>
<dbReference type="Proteomes" id="UP000245959">
    <property type="component" value="Unassembled WGS sequence"/>
</dbReference>
<dbReference type="EMBL" id="QEKH01000026">
    <property type="protein sequence ID" value="PVY38469.1"/>
    <property type="molecule type" value="Genomic_DNA"/>
</dbReference>
<feature type="active site" description="Proton acceptor" evidence="7">
    <location>
        <position position="244"/>
    </location>
</feature>